<reference evidence="5 6" key="1">
    <citation type="submission" date="2019-03" db="EMBL/GenBank/DDBJ databases">
        <title>Genomic Encyclopedia of Type Strains, Phase IV (KMG-IV): sequencing the most valuable type-strain genomes for metagenomic binning, comparative biology and taxonomic classification.</title>
        <authorList>
            <person name="Goeker M."/>
        </authorList>
    </citation>
    <scope>NUCLEOTIDE SEQUENCE [LARGE SCALE GENOMIC DNA]</scope>
    <source>
        <strain evidence="5 6">DSM 25903</strain>
    </source>
</reference>
<gene>
    <name evidence="5" type="ORF">EV668_1695</name>
</gene>
<dbReference type="SUPFAM" id="SSF55447">
    <property type="entry name" value="CO dehydrogenase flavoprotein C-terminal domain-like"/>
    <property type="match status" value="1"/>
</dbReference>
<dbReference type="SUPFAM" id="SSF56176">
    <property type="entry name" value="FAD-binding/transporter-associated domain-like"/>
    <property type="match status" value="1"/>
</dbReference>
<dbReference type="Pfam" id="PF03450">
    <property type="entry name" value="CO_deh_flav_C"/>
    <property type="match status" value="1"/>
</dbReference>
<dbReference type="InterPro" id="IPR036683">
    <property type="entry name" value="CO_DH_flav_C_dom_sf"/>
</dbReference>
<dbReference type="InterPro" id="IPR005107">
    <property type="entry name" value="CO_DH_flav_C"/>
</dbReference>
<dbReference type="Pfam" id="PF00941">
    <property type="entry name" value="FAD_binding_5"/>
    <property type="match status" value="1"/>
</dbReference>
<dbReference type="Proteomes" id="UP000295122">
    <property type="component" value="Unassembled WGS sequence"/>
</dbReference>
<keyword evidence="1" id="KW-0285">Flavoprotein</keyword>
<dbReference type="Gene3D" id="3.30.390.50">
    <property type="entry name" value="CO dehydrogenase flavoprotein, C-terminal domain"/>
    <property type="match status" value="1"/>
</dbReference>
<dbReference type="InterPro" id="IPR051312">
    <property type="entry name" value="Diverse_Substr_Oxidored"/>
</dbReference>
<protein>
    <submittedName>
        <fullName evidence="5">CO/xanthine dehydrogenase FAD-binding subunit</fullName>
    </submittedName>
</protein>
<dbReference type="InterPro" id="IPR036318">
    <property type="entry name" value="FAD-bd_PCMH-like_sf"/>
</dbReference>
<dbReference type="PANTHER" id="PTHR42659:SF2">
    <property type="entry name" value="XANTHINE DEHYDROGENASE SUBUNIT C-RELATED"/>
    <property type="match status" value="1"/>
</dbReference>
<name>A0A4R7C7M5_9HYPH</name>
<dbReference type="InterPro" id="IPR016166">
    <property type="entry name" value="FAD-bd_PCMH"/>
</dbReference>
<dbReference type="InterPro" id="IPR016167">
    <property type="entry name" value="FAD-bd_PCMH_sub1"/>
</dbReference>
<dbReference type="Gene3D" id="3.30.465.10">
    <property type="match status" value="1"/>
</dbReference>
<evidence type="ECO:0000313" key="5">
    <source>
        <dbReference type="EMBL" id="TDR94408.1"/>
    </source>
</evidence>
<organism evidence="5 6">
    <name type="scientific">Enterovirga rhinocerotis</name>
    <dbReference type="NCBI Taxonomy" id="1339210"/>
    <lineage>
        <taxon>Bacteria</taxon>
        <taxon>Pseudomonadati</taxon>
        <taxon>Pseudomonadota</taxon>
        <taxon>Alphaproteobacteria</taxon>
        <taxon>Hyphomicrobiales</taxon>
        <taxon>Methylobacteriaceae</taxon>
        <taxon>Enterovirga</taxon>
    </lineage>
</organism>
<proteinExistence type="predicted"/>
<dbReference type="OrthoDB" id="9814706at2"/>
<accession>A0A4R7C7M5</accession>
<evidence type="ECO:0000256" key="3">
    <source>
        <dbReference type="ARBA" id="ARBA00023002"/>
    </source>
</evidence>
<dbReference type="InterPro" id="IPR002346">
    <property type="entry name" value="Mopterin_DH_FAD-bd"/>
</dbReference>
<dbReference type="SMART" id="SM01092">
    <property type="entry name" value="CO_deh_flav_C"/>
    <property type="match status" value="1"/>
</dbReference>
<dbReference type="PANTHER" id="PTHR42659">
    <property type="entry name" value="XANTHINE DEHYDROGENASE SUBUNIT C-RELATED"/>
    <property type="match status" value="1"/>
</dbReference>
<dbReference type="AlphaFoldDB" id="A0A4R7C7M5"/>
<keyword evidence="6" id="KW-1185">Reference proteome</keyword>
<dbReference type="RefSeq" id="WP_133769305.1">
    <property type="nucleotide sequence ID" value="NZ_SNZR01000011.1"/>
</dbReference>
<dbReference type="PROSITE" id="PS51387">
    <property type="entry name" value="FAD_PCMH"/>
    <property type="match status" value="1"/>
</dbReference>
<sequence>MYLRPSTLREACEALVEAPAAILAGGTDFFPALADRPPPPRILDLSRIDGLDGLEIIDGVLRIGARVTWSRIARAPLPPCFDGLRAAAREVGSVQIQNVATLSGNLCNASPAADGVPPLLTLDASVELASSSGTRCLPLAAFLLGNRHTARRPDEILTAILVPVASPDATSCFLKLGARRYLVISIVMVAVLLEVAEGRVRSARIAIGACSAVATRMPELEAALIGASPAALGSLVRPHHLERLAPIADVRATADYRSEAALELVRRALRRCDGAAA</sequence>
<evidence type="ECO:0000256" key="1">
    <source>
        <dbReference type="ARBA" id="ARBA00022630"/>
    </source>
</evidence>
<dbReference type="EMBL" id="SNZR01000011">
    <property type="protein sequence ID" value="TDR94408.1"/>
    <property type="molecule type" value="Genomic_DNA"/>
</dbReference>
<comment type="caution">
    <text evidence="5">The sequence shown here is derived from an EMBL/GenBank/DDBJ whole genome shotgun (WGS) entry which is preliminary data.</text>
</comment>
<keyword evidence="2" id="KW-0274">FAD</keyword>
<dbReference type="GO" id="GO:0016491">
    <property type="term" value="F:oxidoreductase activity"/>
    <property type="evidence" value="ECO:0007669"/>
    <property type="project" value="UniProtKB-KW"/>
</dbReference>
<dbReference type="GO" id="GO:0071949">
    <property type="term" value="F:FAD binding"/>
    <property type="evidence" value="ECO:0007669"/>
    <property type="project" value="InterPro"/>
</dbReference>
<feature type="domain" description="FAD-binding PCMH-type" evidence="4">
    <location>
        <begin position="1"/>
        <end position="167"/>
    </location>
</feature>
<evidence type="ECO:0000313" key="6">
    <source>
        <dbReference type="Proteomes" id="UP000295122"/>
    </source>
</evidence>
<dbReference type="Gene3D" id="3.30.43.10">
    <property type="entry name" value="Uridine Diphospho-n-acetylenolpyruvylglucosamine Reductase, domain 2"/>
    <property type="match status" value="1"/>
</dbReference>
<keyword evidence="3" id="KW-0560">Oxidoreductase</keyword>
<evidence type="ECO:0000256" key="2">
    <source>
        <dbReference type="ARBA" id="ARBA00022827"/>
    </source>
</evidence>
<evidence type="ECO:0000259" key="4">
    <source>
        <dbReference type="PROSITE" id="PS51387"/>
    </source>
</evidence>
<dbReference type="InterPro" id="IPR016169">
    <property type="entry name" value="FAD-bd_PCMH_sub2"/>
</dbReference>